<dbReference type="OrthoDB" id="1631120at2"/>
<evidence type="ECO:0000313" key="3">
    <source>
        <dbReference type="EMBL" id="PWJ82376.1"/>
    </source>
</evidence>
<dbReference type="InterPro" id="IPR007896">
    <property type="entry name" value="BTP_bacteria"/>
</dbReference>
<dbReference type="NCBIfam" id="NF033664">
    <property type="entry name" value="PACE_transport"/>
    <property type="match status" value="1"/>
</dbReference>
<dbReference type="AlphaFoldDB" id="A0A316C1N0"/>
<organism evidence="3 4">
    <name type="scientific">Pseudaminobacter salicylatoxidans</name>
    <dbReference type="NCBI Taxonomy" id="93369"/>
    <lineage>
        <taxon>Bacteria</taxon>
        <taxon>Pseudomonadati</taxon>
        <taxon>Pseudomonadota</taxon>
        <taxon>Alphaproteobacteria</taxon>
        <taxon>Hyphomicrobiales</taxon>
        <taxon>Phyllobacteriaceae</taxon>
        <taxon>Pseudaminobacter</taxon>
    </lineage>
</organism>
<dbReference type="RefSeq" id="WP_109613380.1">
    <property type="nucleotide sequence ID" value="NZ_QGGG01000009.1"/>
</dbReference>
<dbReference type="InterPro" id="IPR058208">
    <property type="entry name" value="PACE"/>
</dbReference>
<protein>
    <submittedName>
        <fullName evidence="3">Putative membrane protein</fullName>
    </submittedName>
</protein>
<keyword evidence="1" id="KW-0472">Membrane</keyword>
<feature type="transmembrane region" description="Helical" evidence="1">
    <location>
        <begin position="78"/>
        <end position="100"/>
    </location>
</feature>
<keyword evidence="1" id="KW-1133">Transmembrane helix</keyword>
<keyword evidence="4" id="KW-1185">Reference proteome</keyword>
<keyword evidence="1" id="KW-0812">Transmembrane</keyword>
<dbReference type="Proteomes" id="UP000245396">
    <property type="component" value="Unassembled WGS sequence"/>
</dbReference>
<dbReference type="EMBL" id="QGGG01000009">
    <property type="protein sequence ID" value="PWJ82376.1"/>
    <property type="molecule type" value="Genomic_DNA"/>
</dbReference>
<evidence type="ECO:0000259" key="2">
    <source>
        <dbReference type="Pfam" id="PF05232"/>
    </source>
</evidence>
<comment type="caution">
    <text evidence="3">The sequence shown here is derived from an EMBL/GenBank/DDBJ whole genome shotgun (WGS) entry which is preliminary data.</text>
</comment>
<dbReference type="Pfam" id="PF05232">
    <property type="entry name" value="BTP"/>
    <property type="match status" value="2"/>
</dbReference>
<name>A0A316C1N0_PSESE</name>
<evidence type="ECO:0000313" key="4">
    <source>
        <dbReference type="Proteomes" id="UP000245396"/>
    </source>
</evidence>
<feature type="transmembrane region" description="Helical" evidence="1">
    <location>
        <begin position="36"/>
        <end position="57"/>
    </location>
</feature>
<proteinExistence type="predicted"/>
<reference evidence="3 4" key="1">
    <citation type="submission" date="2018-05" db="EMBL/GenBank/DDBJ databases">
        <title>Genomic Encyclopedia of Type Strains, Phase IV (KMG-IV): sequencing the most valuable type-strain genomes for metagenomic binning, comparative biology and taxonomic classification.</title>
        <authorList>
            <person name="Goeker M."/>
        </authorList>
    </citation>
    <scope>NUCLEOTIDE SEQUENCE [LARGE SCALE GENOMIC DNA]</scope>
    <source>
        <strain evidence="3 4">DSM 6986</strain>
    </source>
</reference>
<gene>
    <name evidence="3" type="ORF">C7441_109145</name>
</gene>
<feature type="transmembrane region" description="Helical" evidence="1">
    <location>
        <begin position="112"/>
        <end position="129"/>
    </location>
</feature>
<feature type="domain" description="Chlorhexidine efflux transporter" evidence="2">
    <location>
        <begin position="2"/>
        <end position="65"/>
    </location>
</feature>
<sequence length="145" mass="16472">MRSFPDRVRHALMFEIIGLAIITPAAAYLYDKPILQMGVVSIGSATIATIWTFVFNLGFDHAMRRMLGHTAKSFRMRLAHTVLFELGLLILLLPPIAWYLNMTLIDTLILDLGIVAFYLVYNFAFNVAYDRVFPVPTARHVKVMP</sequence>
<feature type="domain" description="Chlorhexidine efflux transporter" evidence="2">
    <location>
        <begin position="72"/>
        <end position="134"/>
    </location>
</feature>
<feature type="transmembrane region" description="Helical" evidence="1">
    <location>
        <begin position="12"/>
        <end position="30"/>
    </location>
</feature>
<evidence type="ECO:0000256" key="1">
    <source>
        <dbReference type="SAM" id="Phobius"/>
    </source>
</evidence>
<accession>A0A316C1N0</accession>